<dbReference type="EMBL" id="CATOUU010000755">
    <property type="protein sequence ID" value="CAI9945989.1"/>
    <property type="molecule type" value="Genomic_DNA"/>
</dbReference>
<evidence type="ECO:0000256" key="1">
    <source>
        <dbReference type="ARBA" id="ARBA00023002"/>
    </source>
</evidence>
<dbReference type="GO" id="GO:0009055">
    <property type="term" value="F:electron transfer activity"/>
    <property type="evidence" value="ECO:0007669"/>
    <property type="project" value="TreeGrafter"/>
</dbReference>
<dbReference type="InterPro" id="IPR029039">
    <property type="entry name" value="Flavoprotein-like_sf"/>
</dbReference>
<evidence type="ECO:0000313" key="4">
    <source>
        <dbReference type="EMBL" id="CAL6065018.1"/>
    </source>
</evidence>
<dbReference type="GO" id="GO:0003955">
    <property type="term" value="F:NAD(P)H dehydrogenase (quinone) activity"/>
    <property type="evidence" value="ECO:0007669"/>
    <property type="project" value="TreeGrafter"/>
</dbReference>
<dbReference type="InterPro" id="IPR046980">
    <property type="entry name" value="KefG/KefF"/>
</dbReference>
<dbReference type="PANTHER" id="PTHR47307:SF1">
    <property type="entry name" value="GLUTATHIONE-REGULATED POTASSIUM-EFFLUX SYSTEM ANCILLARY PROTEIN KEFG"/>
    <property type="match status" value="1"/>
</dbReference>
<protein>
    <submittedName>
        <fullName evidence="3">NADPH oxidoreductase</fullName>
    </submittedName>
    <submittedName>
        <fullName evidence="4">NADPH_oxidoreductase</fullName>
    </submittedName>
</protein>
<dbReference type="GO" id="GO:0010181">
    <property type="term" value="F:FMN binding"/>
    <property type="evidence" value="ECO:0007669"/>
    <property type="project" value="TreeGrafter"/>
</dbReference>
<evidence type="ECO:0000259" key="2">
    <source>
        <dbReference type="Pfam" id="PF02525"/>
    </source>
</evidence>
<keyword evidence="1" id="KW-0560">Oxidoreductase</keyword>
<evidence type="ECO:0000313" key="3">
    <source>
        <dbReference type="EMBL" id="CAI9945989.1"/>
    </source>
</evidence>
<feature type="domain" description="Flavodoxin-like fold" evidence="2">
    <location>
        <begin position="12"/>
        <end position="140"/>
    </location>
</feature>
<reference evidence="3" key="1">
    <citation type="submission" date="2023-06" db="EMBL/GenBank/DDBJ databases">
        <authorList>
            <person name="Kurt Z."/>
        </authorList>
    </citation>
    <scope>NUCLEOTIDE SEQUENCE</scope>
</reference>
<dbReference type="InterPro" id="IPR003680">
    <property type="entry name" value="Flavodoxin_fold"/>
</dbReference>
<reference evidence="4 5" key="2">
    <citation type="submission" date="2024-07" db="EMBL/GenBank/DDBJ databases">
        <authorList>
            <person name="Akdeniz Z."/>
        </authorList>
    </citation>
    <scope>NUCLEOTIDE SEQUENCE [LARGE SCALE GENOMIC DNA]</scope>
</reference>
<gene>
    <name evidence="3" type="ORF">HINF_LOCUS33634</name>
    <name evidence="4" type="ORF">HINF_LOCUS51637</name>
</gene>
<sequence>MGCTTSISKHPKTLVVLMHPNPDKSVRNKLIIDEISKLDNVTVRTIPSTKIDMEVEKKILLEYQRIVFQCPVQWYNVPGVGKEYLDQVLRKYNLKGKQLIVVNTTGAPKSSYKNPEVITELWNHIVHYCGMILEKTFTLFIDDDVAKISELKEAIDK</sequence>
<evidence type="ECO:0000313" key="5">
    <source>
        <dbReference type="Proteomes" id="UP001642409"/>
    </source>
</evidence>
<dbReference type="Pfam" id="PF02525">
    <property type="entry name" value="Flavodoxin_2"/>
    <property type="match status" value="1"/>
</dbReference>
<dbReference type="AlphaFoldDB" id="A0AA86PTM6"/>
<accession>A0AA86PTM6</accession>
<organism evidence="3">
    <name type="scientific">Hexamita inflata</name>
    <dbReference type="NCBI Taxonomy" id="28002"/>
    <lineage>
        <taxon>Eukaryota</taxon>
        <taxon>Metamonada</taxon>
        <taxon>Diplomonadida</taxon>
        <taxon>Hexamitidae</taxon>
        <taxon>Hexamitinae</taxon>
        <taxon>Hexamita</taxon>
    </lineage>
</organism>
<name>A0AA86PTM6_9EUKA</name>
<keyword evidence="5" id="KW-1185">Reference proteome</keyword>
<dbReference type="PANTHER" id="PTHR47307">
    <property type="entry name" value="GLUTATHIONE-REGULATED POTASSIUM-EFFLUX SYSTEM ANCILLARY PROTEIN KEFG"/>
    <property type="match status" value="1"/>
</dbReference>
<dbReference type="Proteomes" id="UP001642409">
    <property type="component" value="Unassembled WGS sequence"/>
</dbReference>
<dbReference type="Gene3D" id="3.40.50.360">
    <property type="match status" value="1"/>
</dbReference>
<comment type="caution">
    <text evidence="3">The sequence shown here is derived from an EMBL/GenBank/DDBJ whole genome shotgun (WGS) entry which is preliminary data.</text>
</comment>
<proteinExistence type="predicted"/>
<dbReference type="EMBL" id="CAXDID020000253">
    <property type="protein sequence ID" value="CAL6065018.1"/>
    <property type="molecule type" value="Genomic_DNA"/>
</dbReference>
<dbReference type="SUPFAM" id="SSF52218">
    <property type="entry name" value="Flavoproteins"/>
    <property type="match status" value="1"/>
</dbReference>